<organism evidence="2 3">
    <name type="scientific">Agrococcus terreus</name>
    <dbReference type="NCBI Taxonomy" id="574649"/>
    <lineage>
        <taxon>Bacteria</taxon>
        <taxon>Bacillati</taxon>
        <taxon>Actinomycetota</taxon>
        <taxon>Actinomycetes</taxon>
        <taxon>Micrococcales</taxon>
        <taxon>Microbacteriaceae</taxon>
        <taxon>Agrococcus</taxon>
    </lineage>
</organism>
<protein>
    <recommendedName>
        <fullName evidence="1">Elongation factor G-binding protein C-terminal treble-clef zinc-finger domain-containing protein</fullName>
    </recommendedName>
</protein>
<reference evidence="3" key="1">
    <citation type="journal article" date="2019" name="Int. J. Syst. Evol. Microbiol.">
        <title>The Global Catalogue of Microorganisms (GCM) 10K type strain sequencing project: providing services to taxonomists for standard genome sequencing and annotation.</title>
        <authorList>
            <consortium name="The Broad Institute Genomics Platform"/>
            <consortium name="The Broad Institute Genome Sequencing Center for Infectious Disease"/>
            <person name="Wu L."/>
            <person name="Ma J."/>
        </authorList>
    </citation>
    <scope>NUCLEOTIDE SEQUENCE [LARGE SCALE GENOMIC DNA]</scope>
    <source>
        <strain evidence="3">CGMCC 1.6960</strain>
    </source>
</reference>
<keyword evidence="3" id="KW-1185">Reference proteome</keyword>
<dbReference type="Pfam" id="PF16571">
    <property type="entry name" value="FBP_C"/>
    <property type="match status" value="1"/>
</dbReference>
<comment type="caution">
    <text evidence="2">The sequence shown here is derived from an EMBL/GenBank/DDBJ whole genome shotgun (WGS) entry which is preliminary data.</text>
</comment>
<evidence type="ECO:0000313" key="2">
    <source>
        <dbReference type="EMBL" id="GGN89057.1"/>
    </source>
</evidence>
<name>A0ABQ2KQG4_9MICO</name>
<proteinExistence type="predicted"/>
<evidence type="ECO:0000259" key="1">
    <source>
        <dbReference type="Pfam" id="PF16571"/>
    </source>
</evidence>
<accession>A0ABQ2KQG4</accession>
<dbReference type="InterPro" id="IPR032330">
    <property type="entry name" value="EF-G-binding_C"/>
</dbReference>
<dbReference type="Proteomes" id="UP000626982">
    <property type="component" value="Unassembled WGS sequence"/>
</dbReference>
<dbReference type="RefSeq" id="WP_188718656.1">
    <property type="nucleotide sequence ID" value="NZ_BAABBD010000003.1"/>
</dbReference>
<dbReference type="EMBL" id="BMLM01000002">
    <property type="protein sequence ID" value="GGN89057.1"/>
    <property type="molecule type" value="Genomic_DNA"/>
</dbReference>
<gene>
    <name evidence="2" type="ORF">GCM10010968_25280</name>
</gene>
<evidence type="ECO:0000313" key="3">
    <source>
        <dbReference type="Proteomes" id="UP000626982"/>
    </source>
</evidence>
<sequence>MLPIDEKALRGAFVNASRKEVADMTLPAWFDRADWDALDLLGWRDPRIARRGYAILPDLDGEPVGVLLRQAEASPRSRAQCNWCQDVRLPNDVVFWSAKRAGAAGRKGDTVGTLVCESFQCSANARKPPTAPYDGYDVLAARDRRVDELRLRVAGFADVLRHGR</sequence>
<feature type="domain" description="Elongation factor G-binding protein C-terminal treble-clef zinc-finger" evidence="1">
    <location>
        <begin position="9"/>
        <end position="158"/>
    </location>
</feature>